<evidence type="ECO:0008006" key="4">
    <source>
        <dbReference type="Google" id="ProtNLM"/>
    </source>
</evidence>
<organism evidence="2 3">
    <name type="scientific">Roseomonas alba</name>
    <dbReference type="NCBI Taxonomy" id="2846776"/>
    <lineage>
        <taxon>Bacteria</taxon>
        <taxon>Pseudomonadati</taxon>
        <taxon>Pseudomonadota</taxon>
        <taxon>Alphaproteobacteria</taxon>
        <taxon>Acetobacterales</taxon>
        <taxon>Roseomonadaceae</taxon>
        <taxon>Roseomonas</taxon>
    </lineage>
</organism>
<protein>
    <recommendedName>
        <fullName evidence="4">DUF1311 domain-containing protein</fullName>
    </recommendedName>
</protein>
<evidence type="ECO:0000313" key="3">
    <source>
        <dbReference type="Proteomes" id="UP001196565"/>
    </source>
</evidence>
<keyword evidence="1" id="KW-0732">Signal</keyword>
<name>A0ABS7A984_9PROT</name>
<gene>
    <name evidence="2" type="ORF">KPL78_07815</name>
</gene>
<proteinExistence type="predicted"/>
<evidence type="ECO:0000313" key="2">
    <source>
        <dbReference type="EMBL" id="MBW6397744.1"/>
    </source>
</evidence>
<reference evidence="2 3" key="1">
    <citation type="submission" date="2021-07" db="EMBL/GenBank/DDBJ databases">
        <authorList>
            <person name="So Y."/>
        </authorList>
    </citation>
    <scope>NUCLEOTIDE SEQUENCE [LARGE SCALE GENOMIC DNA]</scope>
    <source>
        <strain evidence="2 3">HJA6</strain>
    </source>
</reference>
<dbReference type="Proteomes" id="UP001196565">
    <property type="component" value="Unassembled WGS sequence"/>
</dbReference>
<accession>A0ABS7A984</accession>
<keyword evidence="3" id="KW-1185">Reference proteome</keyword>
<dbReference type="RefSeq" id="WP_219762332.1">
    <property type="nucleotide sequence ID" value="NZ_JAHYBZ010000002.1"/>
</dbReference>
<comment type="caution">
    <text evidence="2">The sequence shown here is derived from an EMBL/GenBank/DDBJ whole genome shotgun (WGS) entry which is preliminary data.</text>
</comment>
<feature type="chain" id="PRO_5045246744" description="DUF1311 domain-containing protein" evidence="1">
    <location>
        <begin position="20"/>
        <end position="225"/>
    </location>
</feature>
<feature type="signal peptide" evidence="1">
    <location>
        <begin position="1"/>
        <end position="19"/>
    </location>
</feature>
<evidence type="ECO:0000256" key="1">
    <source>
        <dbReference type="SAM" id="SignalP"/>
    </source>
</evidence>
<sequence>MIARLVFALSLIATLPAVAQEPCPTRRHVDCAGAARAVDAAIAADPWLSILDRARAMRLEELRTPLGPEAAAELTRQDAAWRRSLSRNLFFHPDGSLDEPDPRAALRGSLEYWLMRLIQIDPLPAPGITGRWMSAKGEVVIRRRDRDHFDVDINAADINDTAWTCEYEGQGRSDRIEWLETDDGAMELRWLGTALQVSMLPVAPVPFCGAAGSPAGTYFRIGDAD</sequence>
<dbReference type="EMBL" id="JAHYBZ010000002">
    <property type="protein sequence ID" value="MBW6397744.1"/>
    <property type="molecule type" value="Genomic_DNA"/>
</dbReference>